<dbReference type="InterPro" id="IPR057326">
    <property type="entry name" value="KR_dom"/>
</dbReference>
<dbReference type="InterPro" id="IPR036291">
    <property type="entry name" value="NAD(P)-bd_dom_sf"/>
</dbReference>
<reference evidence="6 7" key="1">
    <citation type="submission" date="2016-10" db="EMBL/GenBank/DDBJ databases">
        <title>Genome sequence of the ascomycete fungus Penicillium subrubescens.</title>
        <authorList>
            <person name="De Vries R.P."/>
            <person name="Peng M."/>
            <person name="Dilokpimol A."/>
            <person name="Hilden K."/>
            <person name="Makela M.R."/>
            <person name="Grigoriev I."/>
            <person name="Riley R."/>
            <person name="Granchi Z."/>
        </authorList>
    </citation>
    <scope>NUCLEOTIDE SEQUENCE [LARGE SCALE GENOMIC DNA]</scope>
    <source>
        <strain evidence="6 7">CBS 132785</strain>
    </source>
</reference>
<dbReference type="STRING" id="1316194.A0A1Q5UD02"/>
<keyword evidence="3" id="KW-0560">Oxidoreductase</keyword>
<evidence type="ECO:0000313" key="7">
    <source>
        <dbReference type="Proteomes" id="UP000186955"/>
    </source>
</evidence>
<evidence type="ECO:0000259" key="5">
    <source>
        <dbReference type="SMART" id="SM00822"/>
    </source>
</evidence>
<dbReference type="Pfam" id="PF00106">
    <property type="entry name" value="adh_short"/>
    <property type="match status" value="1"/>
</dbReference>
<organism evidence="6 7">
    <name type="scientific">Penicillium subrubescens</name>
    <dbReference type="NCBI Taxonomy" id="1316194"/>
    <lineage>
        <taxon>Eukaryota</taxon>
        <taxon>Fungi</taxon>
        <taxon>Dikarya</taxon>
        <taxon>Ascomycota</taxon>
        <taxon>Pezizomycotina</taxon>
        <taxon>Eurotiomycetes</taxon>
        <taxon>Eurotiomycetidae</taxon>
        <taxon>Eurotiales</taxon>
        <taxon>Aspergillaceae</taxon>
        <taxon>Penicillium</taxon>
    </lineage>
</organism>
<accession>A0A1Q5UD02</accession>
<comment type="similarity">
    <text evidence="1">Belongs to the short-chain dehydrogenases/reductases (SDR) family.</text>
</comment>
<comment type="caution">
    <text evidence="6">The sequence shown here is derived from an EMBL/GenBank/DDBJ whole genome shotgun (WGS) entry which is preliminary data.</text>
</comment>
<feature type="domain" description="Ketoreductase" evidence="5">
    <location>
        <begin position="6"/>
        <end position="208"/>
    </location>
</feature>
<dbReference type="PANTHER" id="PTHR44196">
    <property type="entry name" value="DEHYDROGENASE/REDUCTASE SDR FAMILY MEMBER 7B"/>
    <property type="match status" value="1"/>
</dbReference>
<dbReference type="Gene3D" id="3.40.50.720">
    <property type="entry name" value="NAD(P)-binding Rossmann-like Domain"/>
    <property type="match status" value="1"/>
</dbReference>
<evidence type="ECO:0000313" key="6">
    <source>
        <dbReference type="EMBL" id="OKP10355.1"/>
    </source>
</evidence>
<dbReference type="EMBL" id="MNBE01000353">
    <property type="protein sequence ID" value="OKP10355.1"/>
    <property type="molecule type" value="Genomic_DNA"/>
</dbReference>
<dbReference type="PROSITE" id="PS00061">
    <property type="entry name" value="ADH_SHORT"/>
    <property type="match status" value="1"/>
</dbReference>
<dbReference type="GO" id="GO:0016491">
    <property type="term" value="F:oxidoreductase activity"/>
    <property type="evidence" value="ECO:0007669"/>
    <property type="project" value="UniProtKB-KW"/>
</dbReference>
<proteinExistence type="inferred from homology"/>
<dbReference type="PANTHER" id="PTHR44196:SF1">
    <property type="entry name" value="DEHYDROGENASE_REDUCTASE SDR FAMILY MEMBER 7B"/>
    <property type="match status" value="1"/>
</dbReference>
<keyword evidence="7" id="KW-1185">Reference proteome</keyword>
<comment type="function">
    <text evidence="4">Putative oxidoreductase.</text>
</comment>
<dbReference type="InterPro" id="IPR002347">
    <property type="entry name" value="SDR_fam"/>
</dbReference>
<dbReference type="GO" id="GO:0016020">
    <property type="term" value="C:membrane"/>
    <property type="evidence" value="ECO:0007669"/>
    <property type="project" value="TreeGrafter"/>
</dbReference>
<evidence type="ECO:0000256" key="3">
    <source>
        <dbReference type="ARBA" id="ARBA00023002"/>
    </source>
</evidence>
<dbReference type="SUPFAM" id="SSF51735">
    <property type="entry name" value="NAD(P)-binding Rossmann-fold domains"/>
    <property type="match status" value="1"/>
</dbReference>
<dbReference type="AlphaFoldDB" id="A0A1Q5UD02"/>
<dbReference type="PRINTS" id="PR00081">
    <property type="entry name" value="GDHRDH"/>
</dbReference>
<evidence type="ECO:0000256" key="4">
    <source>
        <dbReference type="ARBA" id="ARBA00037096"/>
    </source>
</evidence>
<evidence type="ECO:0000256" key="2">
    <source>
        <dbReference type="ARBA" id="ARBA00022857"/>
    </source>
</evidence>
<gene>
    <name evidence="6" type="ORF">PENSUB_4202</name>
</gene>
<sequence>MSERIRTILILGAAKGIGEAMARRFHHLGKTVIVTGRQVEEDQLAQLAEDLPGLEYRVVGSSQFNLLSDEWDLTHLETLGTQVQRILTDFPTLDTVFVNAGIQSHYQLFQDPPPDHADVLAELMTNLAAPILVAHAFAHHLLAQARAGTPTTLFLTSSSLAYFPVAFYPVYCATKAGIAAFTKSLRAQLQETGCAAMNIVEVVPPYVDTELNAAHRWQTDRLQGGPDKAVQPMPLEQYIDQFFRALQAGKGPDGSLREEIGVGFGARGAEVWRDGWQRLLRASGMAE</sequence>
<dbReference type="InterPro" id="IPR020904">
    <property type="entry name" value="Sc_DH/Rdtase_CS"/>
</dbReference>
<dbReference type="SMART" id="SM00822">
    <property type="entry name" value="PKS_KR"/>
    <property type="match status" value="1"/>
</dbReference>
<dbReference type="Proteomes" id="UP000186955">
    <property type="component" value="Unassembled WGS sequence"/>
</dbReference>
<keyword evidence="2" id="KW-0521">NADP</keyword>
<evidence type="ECO:0000256" key="1">
    <source>
        <dbReference type="ARBA" id="ARBA00006484"/>
    </source>
</evidence>
<protein>
    <recommendedName>
        <fullName evidence="5">Ketoreductase domain-containing protein</fullName>
    </recommendedName>
</protein>
<name>A0A1Q5UD02_9EURO</name>